<name>V7AH96_PHAVU</name>
<gene>
    <name evidence="3" type="ORF">PHAVU_011G076200g</name>
</gene>
<dbReference type="InterPro" id="IPR016024">
    <property type="entry name" value="ARM-type_fold"/>
</dbReference>
<sequence length="345" mass="39220">MGKKKQKIVLPPELPPDIPEDEVEVSDDDLQFIKENRSYASLLSTLDTHSITKHVTRVADAKDDALEKLYEKRMQKNALKKEKEETGLQVDRADALPIKTLDGKLHYRTATKTVSENDPSEEGTAEDVNADEGMVKLTKSEKRAKLKKMKKEAKKQGKEMAKTEVEDTPQAAVLAEIKEDLTAEEAFESKKCKLAELGSALLTDPESNIKLLKEMVQISKDNNHTIVKLGLLSLLAVFKDIIPGYRIRLPTEKELEMKVSKTVRKMRYYESTLLSAYKVYLQRLMALENKPLFQHVAVRCICSLLDANPHFNYRESLLDATVRNISSTNDAIRFWCIFSVHHFSL</sequence>
<dbReference type="PANTHER" id="PTHR14428">
    <property type="entry name" value="NUCLEOLAR COMPLEX PROTEIN 3"/>
    <property type="match status" value="1"/>
</dbReference>
<dbReference type="EMBL" id="CM002298">
    <property type="protein sequence ID" value="ESW04213.1"/>
    <property type="molecule type" value="Genomic_DNA"/>
</dbReference>
<evidence type="ECO:0000313" key="4">
    <source>
        <dbReference type="Proteomes" id="UP000000226"/>
    </source>
</evidence>
<dbReference type="AlphaFoldDB" id="V7AH96"/>
<dbReference type="Gramene" id="ESW04213">
    <property type="protein sequence ID" value="ESW04213"/>
    <property type="gene ID" value="PHAVU_011G076200g"/>
</dbReference>
<dbReference type="eggNOG" id="KOG2153">
    <property type="taxonomic scope" value="Eukaryota"/>
</dbReference>
<evidence type="ECO:0000256" key="1">
    <source>
        <dbReference type="SAM" id="MobiDB-lite"/>
    </source>
</evidence>
<feature type="domain" description="Nucleolar complex-associated protein 3 N-terminal" evidence="2">
    <location>
        <begin position="190"/>
        <end position="280"/>
    </location>
</feature>
<proteinExistence type="predicted"/>
<dbReference type="InterPro" id="IPR011501">
    <property type="entry name" value="Noc3_N"/>
</dbReference>
<feature type="compositionally biased region" description="Basic residues" evidence="1">
    <location>
        <begin position="144"/>
        <end position="153"/>
    </location>
</feature>
<dbReference type="PANTHER" id="PTHR14428:SF5">
    <property type="entry name" value="NUCLEOLAR COMPLEX PROTEIN 3 HOMOLOG"/>
    <property type="match status" value="1"/>
</dbReference>
<dbReference type="GO" id="GO:0006270">
    <property type="term" value="P:DNA replication initiation"/>
    <property type="evidence" value="ECO:0007669"/>
    <property type="project" value="TreeGrafter"/>
</dbReference>
<dbReference type="OMA" id="NCLNDRM"/>
<dbReference type="OrthoDB" id="10263597at2759"/>
<evidence type="ECO:0000259" key="2">
    <source>
        <dbReference type="Pfam" id="PF07540"/>
    </source>
</evidence>
<dbReference type="InterPro" id="IPR016903">
    <property type="entry name" value="Nucleolar_cplx-assoc_3"/>
</dbReference>
<reference evidence="4" key="1">
    <citation type="journal article" date="2014" name="Nat. Genet.">
        <title>A reference genome for common bean and genome-wide analysis of dual domestications.</title>
        <authorList>
            <person name="Schmutz J."/>
            <person name="McClean P.E."/>
            <person name="Mamidi S."/>
            <person name="Wu G.A."/>
            <person name="Cannon S.B."/>
            <person name="Grimwood J."/>
            <person name="Jenkins J."/>
            <person name="Shu S."/>
            <person name="Song Q."/>
            <person name="Chavarro C."/>
            <person name="Torres-Torres M."/>
            <person name="Geffroy V."/>
            <person name="Moghaddam S.M."/>
            <person name="Gao D."/>
            <person name="Abernathy B."/>
            <person name="Barry K."/>
            <person name="Blair M."/>
            <person name="Brick M.A."/>
            <person name="Chovatia M."/>
            <person name="Gepts P."/>
            <person name="Goodstein D.M."/>
            <person name="Gonzales M."/>
            <person name="Hellsten U."/>
            <person name="Hyten D.L."/>
            <person name="Jia G."/>
            <person name="Kelly J.D."/>
            <person name="Kudrna D."/>
            <person name="Lee R."/>
            <person name="Richard M.M."/>
            <person name="Miklas P.N."/>
            <person name="Osorno J.M."/>
            <person name="Rodrigues J."/>
            <person name="Thareau V."/>
            <person name="Urrea C.A."/>
            <person name="Wang M."/>
            <person name="Yu Y."/>
            <person name="Zhang M."/>
            <person name="Wing R.A."/>
            <person name="Cregan P.B."/>
            <person name="Rokhsar D.S."/>
            <person name="Jackson S.A."/>
        </authorList>
    </citation>
    <scope>NUCLEOTIDE SEQUENCE [LARGE SCALE GENOMIC DNA]</scope>
    <source>
        <strain evidence="4">cv. G19833</strain>
    </source>
</reference>
<dbReference type="GO" id="GO:0005730">
    <property type="term" value="C:nucleolus"/>
    <property type="evidence" value="ECO:0007669"/>
    <property type="project" value="TreeGrafter"/>
</dbReference>
<dbReference type="Proteomes" id="UP000000226">
    <property type="component" value="Chromosome 11"/>
</dbReference>
<dbReference type="Pfam" id="PF07540">
    <property type="entry name" value="NOC3p"/>
    <property type="match status" value="1"/>
</dbReference>
<dbReference type="SUPFAM" id="SSF48371">
    <property type="entry name" value="ARM repeat"/>
    <property type="match status" value="1"/>
</dbReference>
<keyword evidence="4" id="KW-1185">Reference proteome</keyword>
<feature type="region of interest" description="Disordered" evidence="1">
    <location>
        <begin position="110"/>
        <end position="167"/>
    </location>
</feature>
<organism evidence="3 4">
    <name type="scientific">Phaseolus vulgaris</name>
    <name type="common">Kidney bean</name>
    <name type="synonym">French bean</name>
    <dbReference type="NCBI Taxonomy" id="3885"/>
    <lineage>
        <taxon>Eukaryota</taxon>
        <taxon>Viridiplantae</taxon>
        <taxon>Streptophyta</taxon>
        <taxon>Embryophyta</taxon>
        <taxon>Tracheophyta</taxon>
        <taxon>Spermatophyta</taxon>
        <taxon>Magnoliopsida</taxon>
        <taxon>eudicotyledons</taxon>
        <taxon>Gunneridae</taxon>
        <taxon>Pentapetalae</taxon>
        <taxon>rosids</taxon>
        <taxon>fabids</taxon>
        <taxon>Fabales</taxon>
        <taxon>Fabaceae</taxon>
        <taxon>Papilionoideae</taxon>
        <taxon>50 kb inversion clade</taxon>
        <taxon>NPAAA clade</taxon>
        <taxon>indigoferoid/millettioid clade</taxon>
        <taxon>Phaseoleae</taxon>
        <taxon>Phaseolus</taxon>
    </lineage>
</organism>
<dbReference type="STRING" id="3885.V7AH96"/>
<protein>
    <recommendedName>
        <fullName evidence="2">Nucleolar complex-associated protein 3 N-terminal domain-containing protein</fullName>
    </recommendedName>
</protein>
<evidence type="ECO:0000313" key="3">
    <source>
        <dbReference type="EMBL" id="ESW04213.1"/>
    </source>
</evidence>
<accession>V7AH96</accession>
<dbReference type="GO" id="GO:0003682">
    <property type="term" value="F:chromatin binding"/>
    <property type="evidence" value="ECO:0007669"/>
    <property type="project" value="TreeGrafter"/>
</dbReference>
<feature type="region of interest" description="Disordered" evidence="1">
    <location>
        <begin position="1"/>
        <end position="21"/>
    </location>
</feature>
<feature type="compositionally biased region" description="Basic and acidic residues" evidence="1">
    <location>
        <begin position="154"/>
        <end position="165"/>
    </location>
</feature>
<feature type="compositionally biased region" description="Acidic residues" evidence="1">
    <location>
        <begin position="118"/>
        <end position="130"/>
    </location>
</feature>